<dbReference type="Pfam" id="PF05158">
    <property type="entry name" value="RNA_pol_Rpc34"/>
    <property type="match status" value="1"/>
</dbReference>
<dbReference type="AlphaFoldDB" id="A0A8K0ETN9"/>
<proteinExistence type="inferred from homology"/>
<comment type="similarity">
    <text evidence="2 8">Belongs to the eukaryotic RPC34/RPC39 RNA polymerase subunit family.</text>
</comment>
<dbReference type="GO" id="GO:0005654">
    <property type="term" value="C:nucleoplasm"/>
    <property type="evidence" value="ECO:0007669"/>
    <property type="project" value="UniProtKB-ARBA"/>
</dbReference>
<dbReference type="Gene3D" id="1.10.10.10">
    <property type="entry name" value="Winged helix-like DNA-binding domain superfamily/Winged helix DNA-binding domain"/>
    <property type="match status" value="2"/>
</dbReference>
<dbReference type="OrthoDB" id="613763at2759"/>
<comment type="function">
    <text evidence="8">DNA-dependent RNA polymerase catalyzes the transcription of DNA into RNA using the four ribonucleoside triphosphates as substrates. Specific peripheric component of RNA polymerase III which synthesizes small RNAs, such as 5S rRNA and tRNAs.</text>
</comment>
<evidence type="ECO:0000256" key="1">
    <source>
        <dbReference type="ARBA" id="ARBA00004123"/>
    </source>
</evidence>
<dbReference type="InterPro" id="IPR007832">
    <property type="entry name" value="RNA_pol_Rpc34"/>
</dbReference>
<comment type="subcellular location">
    <subcellularLocation>
        <location evidence="1 8">Nucleus</location>
    </subcellularLocation>
</comment>
<reference evidence="9" key="1">
    <citation type="submission" date="2022-01" db="EMBL/GenBank/DDBJ databases">
        <authorList>
            <person name="Braso-Vives M."/>
        </authorList>
    </citation>
    <scope>NUCLEOTIDE SEQUENCE</scope>
</reference>
<name>A0A8K0ETN9_BRALA</name>
<keyword evidence="10" id="KW-1185">Reference proteome</keyword>
<protein>
    <recommendedName>
        <fullName evidence="7 8">DNA-directed RNA polymerase III subunit RPC6</fullName>
        <shortName evidence="8">RNA polymerase III subunit C6</shortName>
    </recommendedName>
</protein>
<evidence type="ECO:0000256" key="8">
    <source>
        <dbReference type="PIRNR" id="PIRNR028763"/>
    </source>
</evidence>
<dbReference type="EMBL" id="OV696689">
    <property type="protein sequence ID" value="CAH1262394.1"/>
    <property type="molecule type" value="Genomic_DNA"/>
</dbReference>
<evidence type="ECO:0000256" key="4">
    <source>
        <dbReference type="ARBA" id="ARBA00023163"/>
    </source>
</evidence>
<dbReference type="PIRSF" id="PIRSF028763">
    <property type="entry name" value="RNA_pol_Rpc34"/>
    <property type="match status" value="1"/>
</dbReference>
<comment type="subunit">
    <text evidence="6">Component of the RNA polymerase III complex consisting of 17 subunits: a ten-subunit horseshoe-shaped catalytic core composed of POLR3A/RPC1, POLR3B/RPC2, POLR1C/RPAC1, POLR1D/RPAC2, POLR3K/RPC10, POLR2E/RPABC1, POLR2F/RPABC2, POLR2H/RPABC3, POLR2K/RPABC4 and POLR2L/RPABC5; a mobile stalk composed of two subunits POLR3H/RPC8 and CRCP/RPC9, protruding from the core and functioning primarily in transcription initiation; and additional subunits homologous to general transcription factors of the RNA polymerase II machinery, POLR3C/RPC3-POLR3F/RPC6-POLR3G/RPC7 heterotrimer required for transcription initiation and POLR3D/RPC4-POLR3E/RPC5 heterodimer involved in both transcription initiation and termination. Directly interacts with POLR3C. Interacts with TBP and TFIIIB90 and GTF3C4. Interacts with MAF1. As part of the RNA polymerase III complex, interacts with PKP2.</text>
</comment>
<dbReference type="FunFam" id="1.10.10.10:FF:000237">
    <property type="entry name" value="DNA-directed RNA polymerase III subunit RPC6"/>
    <property type="match status" value="1"/>
</dbReference>
<dbReference type="SUPFAM" id="SSF46785">
    <property type="entry name" value="Winged helix' DNA-binding domain"/>
    <property type="match status" value="2"/>
</dbReference>
<dbReference type="GO" id="GO:0005737">
    <property type="term" value="C:cytoplasm"/>
    <property type="evidence" value="ECO:0007669"/>
    <property type="project" value="UniProtKB-ARBA"/>
</dbReference>
<dbReference type="InterPro" id="IPR036388">
    <property type="entry name" value="WH-like_DNA-bd_sf"/>
</dbReference>
<dbReference type="GO" id="GO:0005666">
    <property type="term" value="C:RNA polymerase III complex"/>
    <property type="evidence" value="ECO:0007669"/>
    <property type="project" value="UniProtKB-UniRule"/>
</dbReference>
<keyword evidence="4 8" id="KW-0804">Transcription</keyword>
<accession>A0A8K0ETN9</accession>
<evidence type="ECO:0000313" key="9">
    <source>
        <dbReference type="EMBL" id="CAH1262394.1"/>
    </source>
</evidence>
<keyword evidence="5 8" id="KW-0539">Nucleus</keyword>
<evidence type="ECO:0000256" key="7">
    <source>
        <dbReference type="ARBA" id="ARBA00072525"/>
    </source>
</evidence>
<dbReference type="InterPro" id="IPR016049">
    <property type="entry name" value="RNA_pol_Rpc34-like"/>
</dbReference>
<dbReference type="InterPro" id="IPR036390">
    <property type="entry name" value="WH_DNA-bd_sf"/>
</dbReference>
<dbReference type="Proteomes" id="UP000838412">
    <property type="component" value="Chromosome 4"/>
</dbReference>
<dbReference type="GO" id="GO:0006383">
    <property type="term" value="P:transcription by RNA polymerase III"/>
    <property type="evidence" value="ECO:0007669"/>
    <property type="project" value="UniProtKB-UniRule"/>
</dbReference>
<organism evidence="9 10">
    <name type="scientific">Branchiostoma lanceolatum</name>
    <name type="common">Common lancelet</name>
    <name type="synonym">Amphioxus lanceolatum</name>
    <dbReference type="NCBI Taxonomy" id="7740"/>
    <lineage>
        <taxon>Eukaryota</taxon>
        <taxon>Metazoa</taxon>
        <taxon>Chordata</taxon>
        <taxon>Cephalochordata</taxon>
        <taxon>Leptocardii</taxon>
        <taxon>Amphioxiformes</taxon>
        <taxon>Branchiostomatidae</taxon>
        <taxon>Branchiostoma</taxon>
    </lineage>
</organism>
<gene>
    <name evidence="9" type="primary">POLR3F</name>
    <name evidence="9" type="ORF">BLAG_LOCUS17459</name>
</gene>
<dbReference type="PANTHER" id="PTHR12780">
    <property type="entry name" value="RNA POLYMERASE III DNA DIRECTED , 39KD SUBUNIT-RELATED"/>
    <property type="match status" value="1"/>
</dbReference>
<sequence>MVCIYSSGVDCSISQRGNSKDKMEQDSADGIVIKQESVEPVELESRVIELCQETPKGITDALIMRHMPMVTPQQRAMAINRLLSTGRIDVLKGTGGLIYRLKDTQGTNVIKGADNQEKLVYQIITDAGNKGIWIRDIRYKCNIMITQLNKILRNLESKKLIKSVKSVAASKKKVYMLFNLEPDQSVTGGAWFSDQDFESEFVEVLNQQCFKFLQQKATAAKEAKQGPIAQRNASYASSKEVCKFITELGISKVQLSVADIETILNTLIYDGKVEMTVVASQSSSMEDSQSKLYRAVAPIMQPAGLMRIPCGVCPVFDRCHEGGAVSPSTCVYMKDWLEF</sequence>
<evidence type="ECO:0000256" key="3">
    <source>
        <dbReference type="ARBA" id="ARBA00022478"/>
    </source>
</evidence>
<evidence type="ECO:0000256" key="6">
    <source>
        <dbReference type="ARBA" id="ARBA00064086"/>
    </source>
</evidence>
<dbReference type="FunFam" id="1.10.10.10:FF:000116">
    <property type="entry name" value="DNA-directed RNA polymerase III subunit RPC6"/>
    <property type="match status" value="1"/>
</dbReference>
<keyword evidence="3 8" id="KW-0240">DNA-directed RNA polymerase</keyword>
<evidence type="ECO:0000256" key="2">
    <source>
        <dbReference type="ARBA" id="ARBA00011038"/>
    </source>
</evidence>
<evidence type="ECO:0000313" key="10">
    <source>
        <dbReference type="Proteomes" id="UP000838412"/>
    </source>
</evidence>
<evidence type="ECO:0000256" key="5">
    <source>
        <dbReference type="ARBA" id="ARBA00023242"/>
    </source>
</evidence>